<reference evidence="2" key="1">
    <citation type="submission" date="2020-05" db="EMBL/GenBank/DDBJ databases">
        <title>WGS assembly of Panicum virgatum.</title>
        <authorList>
            <person name="Lovell J.T."/>
            <person name="Jenkins J."/>
            <person name="Shu S."/>
            <person name="Juenger T.E."/>
            <person name="Schmutz J."/>
        </authorList>
    </citation>
    <scope>NUCLEOTIDE SEQUENCE</scope>
    <source>
        <strain evidence="2">AP13</strain>
    </source>
</reference>
<gene>
    <name evidence="2" type="ORF">PVAP13_1NG431519</name>
</gene>
<dbReference type="AlphaFoldDB" id="A0A8T0WUB7"/>
<accession>A0A8T0WUB7</accession>
<comment type="caution">
    <text evidence="2">The sequence shown here is derived from an EMBL/GenBank/DDBJ whole genome shotgun (WGS) entry which is preliminary data.</text>
</comment>
<evidence type="ECO:0000313" key="2">
    <source>
        <dbReference type="EMBL" id="KAG2653131.1"/>
    </source>
</evidence>
<dbReference type="PANTHER" id="PTHR33074:SF42">
    <property type="entry name" value="DUF1618 DOMAIN-CONTAINING PROTEIN"/>
    <property type="match status" value="1"/>
</dbReference>
<dbReference type="PANTHER" id="PTHR33074">
    <property type="entry name" value="EXPRESSED PROTEIN-RELATED"/>
    <property type="match status" value="1"/>
</dbReference>
<protein>
    <recommendedName>
        <fullName evidence="1">DUF1618 domain-containing protein</fullName>
    </recommendedName>
</protein>
<evidence type="ECO:0000259" key="1">
    <source>
        <dbReference type="Pfam" id="PF07762"/>
    </source>
</evidence>
<dbReference type="InterPro" id="IPR011676">
    <property type="entry name" value="DUF1618"/>
</dbReference>
<sequence>MFLCIGSESVTGWEAATWRREVSWTEWKEDCRFEVSNDLAFPNLQEDESRGLSLKGVYSGYPALSLDDDDIVYILDKSNLLDKKASVIAVGMSNQTLKGVADFGSGRPLGYSFVYFQSTISKYLGLWSSARNPKQ</sequence>
<dbReference type="Pfam" id="PF07762">
    <property type="entry name" value="DUF1618"/>
    <property type="match status" value="1"/>
</dbReference>
<name>A0A8T0WUB7_PANVG</name>
<dbReference type="EMBL" id="CM029038">
    <property type="protein sequence ID" value="KAG2653131.1"/>
    <property type="molecule type" value="Genomic_DNA"/>
</dbReference>
<organism evidence="2 3">
    <name type="scientific">Panicum virgatum</name>
    <name type="common">Blackwell switchgrass</name>
    <dbReference type="NCBI Taxonomy" id="38727"/>
    <lineage>
        <taxon>Eukaryota</taxon>
        <taxon>Viridiplantae</taxon>
        <taxon>Streptophyta</taxon>
        <taxon>Embryophyta</taxon>
        <taxon>Tracheophyta</taxon>
        <taxon>Spermatophyta</taxon>
        <taxon>Magnoliopsida</taxon>
        <taxon>Liliopsida</taxon>
        <taxon>Poales</taxon>
        <taxon>Poaceae</taxon>
        <taxon>PACMAD clade</taxon>
        <taxon>Panicoideae</taxon>
        <taxon>Panicodae</taxon>
        <taxon>Paniceae</taxon>
        <taxon>Panicinae</taxon>
        <taxon>Panicum</taxon>
        <taxon>Panicum sect. Hiantes</taxon>
    </lineage>
</organism>
<feature type="domain" description="DUF1618" evidence="1">
    <location>
        <begin position="8"/>
        <end position="73"/>
    </location>
</feature>
<evidence type="ECO:0000313" key="3">
    <source>
        <dbReference type="Proteomes" id="UP000823388"/>
    </source>
</evidence>
<proteinExistence type="predicted"/>
<dbReference type="Proteomes" id="UP000823388">
    <property type="component" value="Chromosome 1N"/>
</dbReference>
<keyword evidence="3" id="KW-1185">Reference proteome</keyword>